<keyword evidence="3 9" id="KW-0479">Metal-binding</keyword>
<dbReference type="GO" id="GO:0008270">
    <property type="term" value="F:zinc ion binding"/>
    <property type="evidence" value="ECO:0007669"/>
    <property type="project" value="UniProtKB-KW"/>
</dbReference>
<dbReference type="InterPro" id="IPR002859">
    <property type="entry name" value="PKD/REJ-like"/>
</dbReference>
<feature type="region of interest" description="Disordered" evidence="11">
    <location>
        <begin position="3034"/>
        <end position="3054"/>
    </location>
</feature>
<dbReference type="PANTHER" id="PTHR46730">
    <property type="entry name" value="POLYCYSTIN-1"/>
    <property type="match status" value="1"/>
</dbReference>
<keyword evidence="2 12" id="KW-0812">Transmembrane</keyword>
<evidence type="ECO:0000256" key="5">
    <source>
        <dbReference type="ARBA" id="ARBA00022771"/>
    </source>
</evidence>
<dbReference type="InterPro" id="IPR000203">
    <property type="entry name" value="GPS"/>
</dbReference>
<dbReference type="Pfam" id="PF01825">
    <property type="entry name" value="GPS"/>
    <property type="match status" value="1"/>
</dbReference>
<dbReference type="GO" id="GO:0006816">
    <property type="term" value="P:calcium ion transport"/>
    <property type="evidence" value="ECO:0007669"/>
    <property type="project" value="TreeGrafter"/>
</dbReference>
<feature type="transmembrane region" description="Helical" evidence="12">
    <location>
        <begin position="4113"/>
        <end position="4135"/>
    </location>
</feature>
<feature type="compositionally biased region" description="Low complexity" evidence="11">
    <location>
        <begin position="3040"/>
        <end position="3053"/>
    </location>
</feature>
<feature type="domain" description="TRAF-type" evidence="13">
    <location>
        <begin position="5061"/>
        <end position="5104"/>
    </location>
</feature>
<evidence type="ECO:0000256" key="1">
    <source>
        <dbReference type="ARBA" id="ARBA00004370"/>
    </source>
</evidence>
<feature type="region of interest" description="Disordered" evidence="11">
    <location>
        <begin position="5263"/>
        <end position="5338"/>
    </location>
</feature>
<feature type="compositionally biased region" description="Basic and acidic residues" evidence="11">
    <location>
        <begin position="4292"/>
        <end position="4302"/>
    </location>
</feature>
<evidence type="ECO:0000313" key="15">
    <source>
        <dbReference type="Proteomes" id="UP001209570"/>
    </source>
</evidence>
<evidence type="ECO:0000256" key="9">
    <source>
        <dbReference type="PROSITE-ProRule" id="PRU00207"/>
    </source>
</evidence>
<evidence type="ECO:0000256" key="6">
    <source>
        <dbReference type="ARBA" id="ARBA00022833"/>
    </source>
</evidence>
<keyword evidence="15" id="KW-1185">Reference proteome</keyword>
<keyword evidence="5 9" id="KW-0863">Zinc-finger</keyword>
<feature type="zinc finger region" description="TRAF-type" evidence="9">
    <location>
        <begin position="5061"/>
        <end position="5104"/>
    </location>
</feature>
<evidence type="ECO:0000313" key="14">
    <source>
        <dbReference type="EMBL" id="KAJ0405229.1"/>
    </source>
</evidence>
<dbReference type="PANTHER" id="PTHR46730:SF1">
    <property type="entry name" value="PLAT DOMAIN-CONTAINING PROTEIN"/>
    <property type="match status" value="1"/>
</dbReference>
<keyword evidence="8 12" id="KW-0472">Membrane</keyword>
<feature type="transmembrane region" description="Helical" evidence="12">
    <location>
        <begin position="3983"/>
        <end position="4003"/>
    </location>
</feature>
<protein>
    <recommendedName>
        <fullName evidence="13">TRAF-type domain-containing protein</fullName>
    </recommendedName>
</protein>
<feature type="region of interest" description="Disordered" evidence="11">
    <location>
        <begin position="5143"/>
        <end position="5238"/>
    </location>
</feature>
<dbReference type="InterPro" id="IPR001293">
    <property type="entry name" value="Znf_TRAF"/>
</dbReference>
<dbReference type="PROSITE" id="PS50145">
    <property type="entry name" value="ZF_TRAF"/>
    <property type="match status" value="1"/>
</dbReference>
<dbReference type="Gene3D" id="2.60.220.50">
    <property type="match status" value="1"/>
</dbReference>
<feature type="region of interest" description="Disordered" evidence="11">
    <location>
        <begin position="4864"/>
        <end position="4885"/>
    </location>
</feature>
<feature type="coiled-coil region" evidence="10">
    <location>
        <begin position="4516"/>
        <end position="4564"/>
    </location>
</feature>
<evidence type="ECO:0000256" key="7">
    <source>
        <dbReference type="ARBA" id="ARBA00022989"/>
    </source>
</evidence>
<feature type="compositionally biased region" description="Pro residues" evidence="11">
    <location>
        <begin position="5279"/>
        <end position="5290"/>
    </location>
</feature>
<evidence type="ECO:0000256" key="12">
    <source>
        <dbReference type="SAM" id="Phobius"/>
    </source>
</evidence>
<feature type="compositionally biased region" description="Basic and acidic residues" evidence="11">
    <location>
        <begin position="5194"/>
        <end position="5206"/>
    </location>
</feature>
<dbReference type="GO" id="GO:0005261">
    <property type="term" value="F:monoatomic cation channel activity"/>
    <property type="evidence" value="ECO:0007669"/>
    <property type="project" value="TreeGrafter"/>
</dbReference>
<organism evidence="14 15">
    <name type="scientific">Pythium insidiosum</name>
    <name type="common">Pythiosis disease agent</name>
    <dbReference type="NCBI Taxonomy" id="114742"/>
    <lineage>
        <taxon>Eukaryota</taxon>
        <taxon>Sar</taxon>
        <taxon>Stramenopiles</taxon>
        <taxon>Oomycota</taxon>
        <taxon>Peronosporomycetes</taxon>
        <taxon>Pythiales</taxon>
        <taxon>Pythiaceae</taxon>
        <taxon>Pythium</taxon>
    </lineage>
</organism>
<dbReference type="GO" id="GO:0005886">
    <property type="term" value="C:plasma membrane"/>
    <property type="evidence" value="ECO:0007669"/>
    <property type="project" value="TreeGrafter"/>
</dbReference>
<gene>
    <name evidence="14" type="ORF">P43SY_006914</name>
</gene>
<feature type="region of interest" description="Disordered" evidence="11">
    <location>
        <begin position="4924"/>
        <end position="4943"/>
    </location>
</feature>
<keyword evidence="4" id="KW-0677">Repeat</keyword>
<accession>A0AAD5Q8W8</accession>
<name>A0AAD5Q8W8_PYTIN</name>
<evidence type="ECO:0000256" key="3">
    <source>
        <dbReference type="ARBA" id="ARBA00022723"/>
    </source>
</evidence>
<dbReference type="InterPro" id="IPR013083">
    <property type="entry name" value="Znf_RING/FYVE/PHD"/>
</dbReference>
<evidence type="ECO:0000259" key="13">
    <source>
        <dbReference type="PROSITE" id="PS50145"/>
    </source>
</evidence>
<comment type="subcellular location">
    <subcellularLocation>
        <location evidence="1">Membrane</location>
    </subcellularLocation>
</comment>
<reference evidence="14" key="1">
    <citation type="submission" date="2021-12" db="EMBL/GenBank/DDBJ databases">
        <title>Prjna785345.</title>
        <authorList>
            <person name="Rujirawat T."/>
            <person name="Krajaejun T."/>
        </authorList>
    </citation>
    <scope>NUCLEOTIDE SEQUENCE</scope>
    <source>
        <strain evidence="14">Pi057C3</strain>
    </source>
</reference>
<keyword evidence="10" id="KW-0175">Coiled coil</keyword>
<dbReference type="Proteomes" id="UP001209570">
    <property type="component" value="Unassembled WGS sequence"/>
</dbReference>
<evidence type="ECO:0000256" key="4">
    <source>
        <dbReference type="ARBA" id="ARBA00022737"/>
    </source>
</evidence>
<keyword evidence="7 12" id="KW-1133">Transmembrane helix</keyword>
<evidence type="ECO:0000256" key="2">
    <source>
        <dbReference type="ARBA" id="ARBA00022692"/>
    </source>
</evidence>
<feature type="compositionally biased region" description="Polar residues" evidence="11">
    <location>
        <begin position="3677"/>
        <end position="3686"/>
    </location>
</feature>
<sequence length="5368" mass="574363">MEVAELVQSSYGTPALVSLDRGGALSKWRDASWFAYWSLSLSVQGLSSSWVANASVDGVEVPIAPASSLTGASSSVLLPVGPWQDNESIPLLELSPAASFVGSSDVQLVYTFDSVMSGMPRRQMSAVTTARVTWSGASTPLVVGPILLQSVILVNETLRLSMRDTKPDVAQSLVVRANVSFLDPSSLLAVLVRVEHEVVSLAHPRSVLPASLTTPMLVDVEQGDVVSVPVDRDGTMEALSEWAWASSWDVSVELRGMSLRSVLDRVEWNGQNLLLSTGASEPPSSTWYGSVEHVVRVRGTLNDLRGCKLELTPSRAFAGVLHASLVYVFEAKESMRRVEMVTSVGVRWKLTAGPVSLQSVILVNETLRLSMRDTVSMALRRASVSPELSVALASAGSGVASGRTASSKFEVERVDMWVSDDTTSALLYRVPQAVAGGYEDDDETTDDAHSVAWGPWQKSSSVVGAIRLEQKLPMAPTQLRLLVESHPFISGVVPVEIGAFVHTVDVPPTLFETTDSKVFSLLPRVDFVGIFTVDITITTTELETGEQREVVRSVAVLVIPAEPKIYPAGVLHAPWSDSRFVRLPYKRRDHEIATRDNLLLVVEEIESIAAVYAGLHRLEPLPLSTMNVTSPSVSIFQIPYSRRHSVLLHLERNPRNAFVRVHFIASTKGSDLDLGDTIRMGLMTAGVDGDGVGITSLVITTRTPVRDSDIADFRLELPQENGLMPLQRDSVSLAWSVRELNHGSNVVGVETMLPPSMPLDRVLISVPSKLRGEPTGQSIETVASVSRLGLVAFTSLALRPQLVGAIAVRVTATVWDIAKQQTASKTQATTIGVVGTFDVPFVSFLAPLVEIADDETWTVSLLELGVSSWLDDVLVVEVRVPFGTLDSVSLRNTNTIAFADSIASSMAALNETTFTVSIRSRLEPSTDLLAIRPLPYLSQQIPITISFLFSWAMNEVTHSESCTSRASVSTVLSVLPTPNSPVIQLDSTTVVGDEEMPMGVSIQSVSTPDQDGSEVIELLAVVPEAAVSALLVHDATLTFSSNPARGEATAVIILREAGLSMVSNLALTLVPQLDFNGPFTMMLVARSMERATGITVETTEAVNITVKPMQRATTPLLSVASITVTEGSELPFAITMTPQSARLRYATIVWVPRAIFTGVRLPFESSDVDCASFGEDVTILKCLVSSEAVPTAETMTLDLIASTDRKWSGRSSIATTVLAYTDDISASAFFGGSCFQAAGSTAEILRCRTARERKSLLAVEQTIDVIVSPLAEAPSILVEQHLPLVDENTDAELSISNVTLLDTDGSESISVQLVCADRLFDQIRVLLDGAIDATTVSATTRDGTPATYSYELVTRHGPLQNASTLTALRVFVSPRRFFSGVVNCVVEANAVDTDGTNVNRDTVSVPIQFEFAAVSTLPSLSSPRTAYQTVEDQLITTDVISAALVDRDGSEILVLLTDLRDVIATWGIATIRSIGWLRDSATSPPLSTISDTTSIFIVSTASALDLVGRLAIQPRVGFSGSLQIRLMAFAVERTLLPTQLPAEALQSVESLNAWKDLASSAVELQLSISVTPISHVASVTLAPQSVVTKPLVGTLVSISAQTPDDDGSEFLDIELTVPTASVFSVEQQLIAAADASPQWIAVPVLSYSGDQTRYRLSSRPQETSVFRLDATLRVTPQATFVGAFAVAFTVMTTERDGMQQSQTPAGLLVTTVLVVPVDPVVRPSRVLVAAENSFVRVPFSRDDIALEVTSREQLLLYVADRTLVADVYAGMARIAPANVELGSVAVYPIPYARRNSIAIRSTEYATGAVGLYLVVSTVPFDLKTRQASLVGSGTGVKMIDVSVVFVPIVNPPDIRVQRYGPISSVLPTTLTVLDAMASRDALKRTTTGGLALQILIPSAQPVDSLAANISHSRQVTERVALSTASDAAVASFVMLSTQPSQLDDVRFGAALSISRGYTGAVTSQWRLSVTSKGRQRSTSYWIPVRFDLLGLPDSVSTQLASGAQRRIEVKDSESVTLSFSDLGLATALADLADVLIDVAPDAVDSVLLNGVAVTSALPSTTLGMKTWSLFGGKAPAASDLTTVPIVCSGTDTELPCSPTRKLTIAPRRYLSQVFTFTIRTLSRRGSSDATFAASAATTTADVVQVTVHPVANPPMLQLNTTAVATMEDSDALISVASARTPDEDGSEVIELTMSFTPASIVREVRLRGVVVPIQRSSDAASGMVTLVGASARQYMATDLPVAIRPRLFFGGNFTVQFAVRSIEQATSESLRTTVDVGVQVNEVANPPVITLPSNAQLRVNQGAVVDLALSQLALVDQDGSERLSLALLDASSALTRVESIQTNSVFRLTAVTQGANTVRAFTLDNVPDDVSLGTRLLTLRLTASTSWFGTTSLVLVATSTEKISLRTATSQQTATLTVLPIADRPVVSLVPTTRERLSEWAKVGISTVSLADPAKSNVTALVMHLVPRITSPATRLRVRVQGTDVTPRVVPTVGNGAPAYTIPLSSAASVAVGEVLVSAVDAIGTVPIDVITVATVSVSSTTQRDTQTVTITYVAVVLSASTFALKEVERGTMTARLVSAPLAPLTLSFSSSNDQKAVMQPSTLSFSPTDWDAPRQLRVQPIDNALEDADAAVVLRPTITTTDELYAAVSLSDIAVQVVNDDVSTVVAYQKVVTTAPVLVVAEGRVFSDAYSIVLTAQPRADVTVTLTSSLTQLVVAPTTLTFTPTNWNVAVTVAVDADDNQIREFDHFGEIRHAVASADALYNGKAMAALRVKIVETKDTTPPPKMVSVRFTNTAVGLIITFDRPVYRKNNPALVNDNFDCSQLFDLAPASSTTGYLGQSPTCTWQNNDLSIRLVFGLGATVVPGASLPLKGGILKSTFEAELATTATTATIVAPAVVPQPVVVVIGARSLGTCDNLFLDGSGSSGSGGRAMTFRWLLVDSNTAAATSLDNFIALLSQASAANSPTLNIAAASLEPDGQYSIVLQVRNFFGAETNSAVIPIVKASLPLPIVAIRGGSKQVFLRARDLSVTATADRPTCSGSSGDSNSSTTGDMTFTWRQREGDLPVGPIRSASLNPRVLRILARTLNVGVKYVFELEVAMRQNPKIRNTASVEVSVLASELSAVIAGGDRSSGVEQDFVLDASRSEDPDDPSNTIPMNYTWSCMMSSTGATGPFDKACLAADGSAFTIPNALQARATIPANTLNPNIFFQFTVTIAKDTRKSSASVTIFFVPGSPPTVSIEPLSVSKVNVNDRVVLRGSVTSKLPIRRTEWSLVGGTNAQEAAMFSVSKTGRRTMVLRENSLTPGITYQFQLLAEDSAGATAAATIAVTANAPPTSGSLTVTPSSGHALDDTFTVQCSNWVDEDLPLRYTYRFIKGSAFSGGAEATLGSASLDPLFKSIFSAGGGDNTTITVIAYIQDALGATTRVFREIVVQEKVIKPEEQAAYLAEKASDVLASVSSGDPSKVLNVISALGDMLNGVDESTLVVPTPAPPPGADPAPEVKLKRCPTASLRQCNSKGECVRDPPDCLETNLACITYCKCSEGFYGDNCGMDQAEFDAKRAVLSSLITAMATSVTVIDVTDVAAMEQQASSIATLTKSASILDASAQAIAMNFVDNIMNAPVLSASAKEAVGATISNLLDADGSSSSTDEQITTSRRLNTVSSSSASGQADVSVGTNGSNQTDPFQKQKERLAKLQGTIGKLETALLASSIAGEEPVTMVSKNLKIVGQRERVSNLEGREVALPLTDAERAANFTPPSTTIPTGFAAYVKAQVAARRRARRLTEYEDDPVVDVQSTVFTRNPYAFTGTAVNSPVMSVKVQQDGEDVHVEGLQTPFRILLRNIVAVAPLVNGTNGTASSTRAPQTFGFYCVNGTVDTKHFFCTELNDTISVTCTGKAEYEGNITCPVRKATPACRYWNAQNSSWASDGCEAVGTTPDGLYTICECTHLTDFSTQVEEAFSLVTQHFRNVLSHKVTLEDLKKNIVLVLVLLAFDIAFLVAFFYVSRWDYHDRLAHLRQKRLAIEEPKHIKLSSPFQEPEFLHAKDWRAKCRVVLRSWWSGIKENHKLASIAFKYDEHFSRKQRITVIFTTTMSQMFINALLYKLRQGPKTIGSAVVSGVVSFVCMIPVTIAFVLMFKKAGRQQKYLIRYRVEDDEGNIAEVQTDAYGKAKAYTPAELMAMDLVAIANCIEARRLQRVAEEIKRQGLTSRAAQICRGVFLALYNRDADEPPPENGQQNDEEDPLRSVIVHIKSHLERQQAAPEAARTTSRSKSFFGSRQSRHSRIASEKSPTLVEEREGDDAPERQPQPLQPTLSDEERQALAINQLLLMLGQGGGESVHANLLKFDPLLVSSSSADKIRAICERYDPSRDAADDLAERAWDNDDDEEAEDVLDVVQTLQDWLTKCSECCQAAQSNTHVIVEKAQRELERTETQLKKLRHAIGNQFEKRISEVLFIAESMGGAAMNANAEMVQRATDSVQAARRRTAARLRRKTRASSHVAADGPVQDDVTRDRRVTLTIKQQKKAILRENQQRLRERRRTVKEARRIATQERKRLQREAKKEMHKLVEGLRGVTKMKKKLELYAKAKEDRRLELLPLHERKLYLIEKERLQKLKRTSRVLYNQFLRRQPAKVNKPMFPEWVVYISYAICAGWCAWSTFFVLMFGFSIGGAESSLWISSLFTGLAMTYVVSDPMKIFFRMGVMPLVATTVLAEAGLFGTLDTGAIAIGAIAAVGTSGVAKLMAKQSSDAAERKNERRLRSMKTSNRIAVDQDVNAQALAIVAREMAERGDTIPEAEQEEEDEAAAEEEEARERETLPVAPRAGEFTDLVKPTLDAEYAARRAALEAELKAEEDAAAAKRQAEAASAAAAEMPKLHVTKGPPVQQIRPPNAIETDARALQPSDDAAAAPDSTLAQRSSDVLRSHPIASVFGPDEHARKPPKVGTTATIASAPGASVAQRARVPRPVAPPPSADAAVAHAPVVPLAPATGGGPALEKCVDCGETTAPGALAQHRADACSHRLVPCRAGCGLLIQARSRNGHELSQCRLVMCSCGKMVLTQSLELHQQRECRNKSVQCRLGCGAAMAAHQRERHERHDCARRVASCPRCGAVKHASDLESHLATECDVQRANAAVATAMRTAFSVAAGSPSHARAPPPRLNAAAIRGPPVAPVPPSPSAAAAAASAAPVGSSDGSSSPEKQKIDALRERVLARRPPQLRSPPMPRPVDASAAASSSSSPTTIGASSAIGAGAGGALAVAVPLPGQPADALESMAASPTARPPRRPLQPPPGPPPSHVDTSGMSPTRRKMLLGPQVGTVSATAAAATTAVPSPRPEEVAAAAAAAARASDGAETAFDGEENMGDLGALVFSEPQ</sequence>
<feature type="region of interest" description="Disordered" evidence="11">
    <location>
        <begin position="4253"/>
        <end position="4313"/>
    </location>
</feature>
<feature type="compositionally biased region" description="Low complexity" evidence="11">
    <location>
        <begin position="5315"/>
        <end position="5325"/>
    </location>
</feature>
<dbReference type="Pfam" id="PF02010">
    <property type="entry name" value="REJ"/>
    <property type="match status" value="1"/>
</dbReference>
<evidence type="ECO:0000256" key="11">
    <source>
        <dbReference type="SAM" id="MobiDB-lite"/>
    </source>
</evidence>
<dbReference type="InterPro" id="IPR046338">
    <property type="entry name" value="GAIN_dom_sf"/>
</dbReference>
<dbReference type="EMBL" id="JAKCXM010000048">
    <property type="protein sequence ID" value="KAJ0405229.1"/>
    <property type="molecule type" value="Genomic_DNA"/>
</dbReference>
<feature type="compositionally biased region" description="Low complexity" evidence="11">
    <location>
        <begin position="5224"/>
        <end position="5238"/>
    </location>
</feature>
<keyword evidence="6 9" id="KW-0862">Zinc</keyword>
<evidence type="ECO:0000256" key="10">
    <source>
        <dbReference type="SAM" id="Coils"/>
    </source>
</evidence>
<feature type="compositionally biased region" description="Low complexity" evidence="11">
    <location>
        <begin position="3662"/>
        <end position="3676"/>
    </location>
</feature>
<feature type="transmembrane region" description="Helical" evidence="12">
    <location>
        <begin position="4639"/>
        <end position="4666"/>
    </location>
</feature>
<feature type="compositionally biased region" description="Low complexity" evidence="11">
    <location>
        <begin position="5173"/>
        <end position="5193"/>
    </location>
</feature>
<feature type="transmembrane region" description="Helical" evidence="12">
    <location>
        <begin position="4083"/>
        <end position="4101"/>
    </location>
</feature>
<feature type="compositionally biased region" description="Polar residues" evidence="11">
    <location>
        <begin position="3644"/>
        <end position="3661"/>
    </location>
</feature>
<dbReference type="Gene3D" id="3.30.40.10">
    <property type="entry name" value="Zinc/RING finger domain, C3HC4 (zinc finger)"/>
    <property type="match status" value="1"/>
</dbReference>
<feature type="compositionally biased region" description="Acidic residues" evidence="11">
    <location>
        <begin position="4791"/>
        <end position="4807"/>
    </location>
</feature>
<evidence type="ECO:0000256" key="8">
    <source>
        <dbReference type="ARBA" id="ARBA00023136"/>
    </source>
</evidence>
<comment type="caution">
    <text evidence="14">The sequence shown here is derived from an EMBL/GenBank/DDBJ whole genome shotgun (WGS) entry which is preliminary data.</text>
</comment>
<feature type="region of interest" description="Disordered" evidence="11">
    <location>
        <begin position="3640"/>
        <end position="3687"/>
    </location>
</feature>
<feature type="compositionally biased region" description="Polar residues" evidence="11">
    <location>
        <begin position="4264"/>
        <end position="4276"/>
    </location>
</feature>
<feature type="transmembrane region" description="Helical" evidence="12">
    <location>
        <begin position="4672"/>
        <end position="4688"/>
    </location>
</feature>
<feature type="region of interest" description="Disordered" evidence="11">
    <location>
        <begin position="4786"/>
        <end position="4822"/>
    </location>
</feature>
<proteinExistence type="predicted"/>